<dbReference type="SMART" id="SM00607">
    <property type="entry name" value="FTP"/>
    <property type="match status" value="1"/>
</dbReference>
<feature type="domain" description="Fucolectin tachylectin-4 pentraxin-1" evidence="9">
    <location>
        <begin position="65"/>
        <end position="214"/>
    </location>
</feature>
<feature type="chain" id="PRO_5003904678" description="Fucolectin tachylectin-4 pentraxin-1 domain-containing protein" evidence="8">
    <location>
        <begin position="19"/>
        <end position="225"/>
    </location>
</feature>
<organism evidence="10 11">
    <name type="scientific">Pelodiscus sinensis</name>
    <name type="common">Chinese softshell turtle</name>
    <name type="synonym">Trionyx sinensis</name>
    <dbReference type="NCBI Taxonomy" id="13735"/>
    <lineage>
        <taxon>Eukaryota</taxon>
        <taxon>Metazoa</taxon>
        <taxon>Chordata</taxon>
        <taxon>Craniata</taxon>
        <taxon>Vertebrata</taxon>
        <taxon>Euteleostomi</taxon>
        <taxon>Archelosauria</taxon>
        <taxon>Testudinata</taxon>
        <taxon>Testudines</taxon>
        <taxon>Cryptodira</taxon>
        <taxon>Trionychia</taxon>
        <taxon>Trionychidae</taxon>
        <taxon>Pelodiscus</taxon>
    </lineage>
</organism>
<evidence type="ECO:0000256" key="5">
    <source>
        <dbReference type="ARBA" id="ARBA00022734"/>
    </source>
</evidence>
<evidence type="ECO:0000256" key="7">
    <source>
        <dbReference type="ARBA" id="ARBA00023157"/>
    </source>
</evidence>
<evidence type="ECO:0000256" key="6">
    <source>
        <dbReference type="ARBA" id="ARBA00022837"/>
    </source>
</evidence>
<evidence type="ECO:0000313" key="10">
    <source>
        <dbReference type="Ensembl" id="ENSPSIP00000003246.1"/>
    </source>
</evidence>
<comment type="similarity">
    <text evidence="2">Belongs to the fucolectin family.</text>
</comment>
<reference evidence="10" key="3">
    <citation type="submission" date="2025-08" db="UniProtKB">
        <authorList>
            <consortium name="Ensembl"/>
        </authorList>
    </citation>
    <scope>IDENTIFICATION</scope>
</reference>
<dbReference type="Proteomes" id="UP000007267">
    <property type="component" value="Unassembled WGS sequence"/>
</dbReference>
<evidence type="ECO:0000256" key="4">
    <source>
        <dbReference type="ARBA" id="ARBA00022723"/>
    </source>
</evidence>
<keyword evidence="6" id="KW-0106">Calcium</keyword>
<dbReference type="GO" id="GO:0046872">
    <property type="term" value="F:metal ion binding"/>
    <property type="evidence" value="ECO:0007669"/>
    <property type="project" value="UniProtKB-KW"/>
</dbReference>
<keyword evidence="4" id="KW-0479">Metal-binding</keyword>
<dbReference type="EMBL" id="AGCU01140135">
    <property type="status" value="NOT_ANNOTATED_CDS"/>
    <property type="molecule type" value="Genomic_DNA"/>
</dbReference>
<dbReference type="OMA" id="CAPPLMG"/>
<dbReference type="InterPro" id="IPR008979">
    <property type="entry name" value="Galactose-bd-like_sf"/>
</dbReference>
<dbReference type="EMBL" id="AGCU01140134">
    <property type="status" value="NOT_ANNOTATED_CDS"/>
    <property type="molecule type" value="Genomic_DNA"/>
</dbReference>
<dbReference type="GeneTree" id="ENSGT01060000248575"/>
<dbReference type="Ensembl" id="ENSPSIT00000003261.1">
    <property type="protein sequence ID" value="ENSPSIP00000003246.1"/>
    <property type="gene ID" value="ENSPSIG00000003114.1"/>
</dbReference>
<reference evidence="11" key="2">
    <citation type="journal article" date="2013" name="Nat. Genet.">
        <title>The draft genomes of soft-shell turtle and green sea turtle yield insights into the development and evolution of the turtle-specific body plan.</title>
        <authorList>
            <person name="Wang Z."/>
            <person name="Pascual-Anaya J."/>
            <person name="Zadissa A."/>
            <person name="Li W."/>
            <person name="Niimura Y."/>
            <person name="Huang Z."/>
            <person name="Li C."/>
            <person name="White S."/>
            <person name="Xiong Z."/>
            <person name="Fang D."/>
            <person name="Wang B."/>
            <person name="Ming Y."/>
            <person name="Chen Y."/>
            <person name="Zheng Y."/>
            <person name="Kuraku S."/>
            <person name="Pignatelli M."/>
            <person name="Herrero J."/>
            <person name="Beal K."/>
            <person name="Nozawa M."/>
            <person name="Li Q."/>
            <person name="Wang J."/>
            <person name="Zhang H."/>
            <person name="Yu L."/>
            <person name="Shigenobu S."/>
            <person name="Wang J."/>
            <person name="Liu J."/>
            <person name="Flicek P."/>
            <person name="Searle S."/>
            <person name="Wang J."/>
            <person name="Kuratani S."/>
            <person name="Yin Y."/>
            <person name="Aken B."/>
            <person name="Zhang G."/>
            <person name="Irie N."/>
        </authorList>
    </citation>
    <scope>NUCLEOTIDE SEQUENCE [LARGE SCALE GENOMIC DNA]</scope>
    <source>
        <strain evidence="11">Daiwa-1</strain>
    </source>
</reference>
<evidence type="ECO:0000256" key="1">
    <source>
        <dbReference type="ARBA" id="ARBA00002219"/>
    </source>
</evidence>
<dbReference type="EMBL" id="AGCU01140136">
    <property type="status" value="NOT_ANNOTATED_CDS"/>
    <property type="molecule type" value="Genomic_DNA"/>
</dbReference>
<proteinExistence type="inferred from homology"/>
<protein>
    <recommendedName>
        <fullName evidence="9">Fucolectin tachylectin-4 pentraxin-1 domain-containing protein</fullName>
    </recommendedName>
</protein>
<evidence type="ECO:0000313" key="11">
    <source>
        <dbReference type="Proteomes" id="UP000007267"/>
    </source>
</evidence>
<dbReference type="GO" id="GO:0001868">
    <property type="term" value="P:regulation of complement activation, lectin pathway"/>
    <property type="evidence" value="ECO:0007669"/>
    <property type="project" value="UniProtKB-ARBA"/>
</dbReference>
<dbReference type="InterPro" id="IPR051941">
    <property type="entry name" value="BG_Antigen-Binding_Lectin"/>
</dbReference>
<evidence type="ECO:0000259" key="9">
    <source>
        <dbReference type="SMART" id="SM00607"/>
    </source>
</evidence>
<feature type="signal peptide" evidence="8">
    <location>
        <begin position="1"/>
        <end position="18"/>
    </location>
</feature>
<evidence type="ECO:0000256" key="2">
    <source>
        <dbReference type="ARBA" id="ARBA00010147"/>
    </source>
</evidence>
<dbReference type="SUPFAM" id="SSF49785">
    <property type="entry name" value="Galactose-binding domain-like"/>
    <property type="match status" value="2"/>
</dbReference>
<dbReference type="Gene3D" id="2.60.120.260">
    <property type="entry name" value="Galactose-binding domain-like"/>
    <property type="match status" value="2"/>
</dbReference>
<dbReference type="GO" id="GO:0010185">
    <property type="term" value="P:regulation of cellular defense response"/>
    <property type="evidence" value="ECO:0007669"/>
    <property type="project" value="UniProtKB-ARBA"/>
</dbReference>
<dbReference type="PANTHER" id="PTHR45713:SF11">
    <property type="entry name" value="FUCOLECTIN TACHYLECTIN-4 PENTRAXIN-1 DOMAIN-CONTAINING PROTEIN"/>
    <property type="match status" value="1"/>
</dbReference>
<keyword evidence="8" id="KW-0732">Signal</keyword>
<comment type="function">
    <text evidence="1">Acts as a defensive agent. Recognizes blood group fucosylated oligosaccharides including A, B, H and Lewis B-type antigens. Does not recognize Lewis A antigen and has low affinity for monovalent haptens.</text>
</comment>
<dbReference type="GO" id="GO:0042806">
    <property type="term" value="F:fucose binding"/>
    <property type="evidence" value="ECO:0007669"/>
    <property type="project" value="UniProtKB-ARBA"/>
</dbReference>
<dbReference type="HOGENOM" id="CLU_1232390_0_0_1"/>
<evidence type="ECO:0000256" key="3">
    <source>
        <dbReference type="ARBA" id="ARBA00011233"/>
    </source>
</evidence>
<keyword evidence="5" id="KW-0430">Lectin</keyword>
<dbReference type="InterPro" id="IPR006585">
    <property type="entry name" value="FTP1"/>
</dbReference>
<reference evidence="11" key="1">
    <citation type="submission" date="2011-10" db="EMBL/GenBank/DDBJ databases">
        <authorList>
            <consortium name="Soft-shell Turtle Genome Consortium"/>
        </authorList>
    </citation>
    <scope>NUCLEOTIDE SEQUENCE [LARGE SCALE GENOMIC DNA]</scope>
    <source>
        <strain evidence="11">Daiwa-1</strain>
    </source>
</reference>
<dbReference type="AlphaFoldDB" id="K7F5D6"/>
<keyword evidence="11" id="KW-1185">Reference proteome</keyword>
<accession>K7F5D6</accession>
<dbReference type="eggNOG" id="ENOG502QQVA">
    <property type="taxonomic scope" value="Eukaryota"/>
</dbReference>
<evidence type="ECO:0000256" key="8">
    <source>
        <dbReference type="SAM" id="SignalP"/>
    </source>
</evidence>
<dbReference type="PANTHER" id="PTHR45713">
    <property type="entry name" value="FTP DOMAIN-CONTAINING PROTEIN"/>
    <property type="match status" value="1"/>
</dbReference>
<sequence length="225" mass="24472">FVFLTSALLFSCGTITNTVPGSLSTVCCNGWQGRYVTITIPGRAEHLTLCEVEVLSQSCAPPPGAQNLALGRLANQSSTFEDETGKAVAGRAVDGKHDGKFEQGSCSLTKLDIEPWWIVDLGRRHSISMVIVKHREDKCCGERLQGAQIRVGVSRMNHGKHNPLCGTITDTRPGSISTICCNRLAGRYVTIVIPDREEYLNLCEVEVLSQGCAPPLMGKELAQWE</sequence>
<name>K7F5D6_PELSI</name>
<comment type="subunit">
    <text evidence="3">Homotrimer.</text>
</comment>
<reference evidence="10" key="4">
    <citation type="submission" date="2025-09" db="UniProtKB">
        <authorList>
            <consortium name="Ensembl"/>
        </authorList>
    </citation>
    <scope>IDENTIFICATION</scope>
</reference>
<keyword evidence="7" id="KW-1015">Disulfide bond</keyword>
<dbReference type="Pfam" id="PF22633">
    <property type="entry name" value="F5_F8_type_C_2"/>
    <property type="match status" value="1"/>
</dbReference>